<evidence type="ECO:0000313" key="2">
    <source>
        <dbReference type="EMBL" id="PRY58666.1"/>
    </source>
</evidence>
<keyword evidence="3" id="KW-1185">Reference proteome</keyword>
<feature type="chain" id="PRO_5039729717" evidence="1">
    <location>
        <begin position="36"/>
        <end position="339"/>
    </location>
</feature>
<dbReference type="Gene3D" id="2.120.10.70">
    <property type="entry name" value="Fucose-specific lectin"/>
    <property type="match status" value="1"/>
</dbReference>
<evidence type="ECO:0000313" key="3">
    <source>
        <dbReference type="Proteomes" id="UP000238176"/>
    </source>
</evidence>
<dbReference type="PROSITE" id="PS51318">
    <property type="entry name" value="TAT"/>
    <property type="match status" value="1"/>
</dbReference>
<dbReference type="AlphaFoldDB" id="A0A2T0UL98"/>
<dbReference type="Proteomes" id="UP000238176">
    <property type="component" value="Unassembled WGS sequence"/>
</dbReference>
<organism evidence="2 3">
    <name type="scientific">Glycomyces artemisiae</name>
    <dbReference type="NCBI Taxonomy" id="1076443"/>
    <lineage>
        <taxon>Bacteria</taxon>
        <taxon>Bacillati</taxon>
        <taxon>Actinomycetota</taxon>
        <taxon>Actinomycetes</taxon>
        <taxon>Glycomycetales</taxon>
        <taxon>Glycomycetaceae</taxon>
        <taxon>Glycomyces</taxon>
    </lineage>
</organism>
<protein>
    <submittedName>
        <fullName evidence="2">Uncharacterized protein</fullName>
    </submittedName>
</protein>
<dbReference type="SUPFAM" id="SSF89372">
    <property type="entry name" value="Fucose-specific lectin"/>
    <property type="match status" value="2"/>
</dbReference>
<gene>
    <name evidence="2" type="ORF">B0I28_105381</name>
</gene>
<reference evidence="2 3" key="1">
    <citation type="submission" date="2018-03" db="EMBL/GenBank/DDBJ databases">
        <title>Genomic Encyclopedia of Type Strains, Phase III (KMG-III): the genomes of soil and plant-associated and newly described type strains.</title>
        <authorList>
            <person name="Whitman W."/>
        </authorList>
    </citation>
    <scope>NUCLEOTIDE SEQUENCE [LARGE SCALE GENOMIC DNA]</scope>
    <source>
        <strain evidence="2 3">CGMCC 4.7067</strain>
    </source>
</reference>
<sequence length="339" mass="35161">MTAFDRRQFHRTVLAVPAAALAGAGLGALATAAAAAAPADWDAHFLVGQANGELRHRRRRGDGSMGPTWDDVPTAAGTLYRVSCTGLGPDLHVVAALNSGTPDHAVRHGADGSWTEFTPIPSQAGPATGAVHVAAAALNSELHVFGASEGGTALQHTVRAADGTWLPRWSTLRTFATISQIATTRVGTTIDTAVVSGGVLRHAIRRSDGTWTGWGNIETSAGDIGYVNRVALAGIGSQLHVVALNGSGEVYHAVRRADATWQQFRRATVLSQYRPFDVAAANVGGEMQVGIVNLDADGGQSVKHTIRRADGSWQTVATVSSSNLTAPGTISMGATPIGR</sequence>
<dbReference type="EMBL" id="PVTJ01000005">
    <property type="protein sequence ID" value="PRY58666.1"/>
    <property type="molecule type" value="Genomic_DNA"/>
</dbReference>
<evidence type="ECO:0000256" key="1">
    <source>
        <dbReference type="SAM" id="SignalP"/>
    </source>
</evidence>
<comment type="caution">
    <text evidence="2">The sequence shown here is derived from an EMBL/GenBank/DDBJ whole genome shotgun (WGS) entry which is preliminary data.</text>
</comment>
<feature type="signal peptide" evidence="1">
    <location>
        <begin position="1"/>
        <end position="35"/>
    </location>
</feature>
<proteinExistence type="predicted"/>
<accession>A0A2T0UL98</accession>
<name>A0A2T0UL98_9ACTN</name>
<dbReference type="InterPro" id="IPR006311">
    <property type="entry name" value="TAT_signal"/>
</dbReference>
<dbReference type="RefSeq" id="WP_106364725.1">
    <property type="nucleotide sequence ID" value="NZ_PVTJ01000005.1"/>
</dbReference>
<dbReference type="OrthoDB" id="9815928at2"/>
<keyword evidence="1" id="KW-0732">Signal</keyword>